<dbReference type="GO" id="GO:0016831">
    <property type="term" value="F:carboxy-lyase activity"/>
    <property type="evidence" value="ECO:0007669"/>
    <property type="project" value="InterPro"/>
</dbReference>
<keyword evidence="1" id="KW-0456">Lyase</keyword>
<dbReference type="AlphaFoldDB" id="A0A1H1T897"/>
<dbReference type="GO" id="GO:0005737">
    <property type="term" value="C:cytoplasm"/>
    <property type="evidence" value="ECO:0007669"/>
    <property type="project" value="TreeGrafter"/>
</dbReference>
<proteinExistence type="predicted"/>
<dbReference type="RefSeq" id="WP_244549051.1">
    <property type="nucleotide sequence ID" value="NZ_LT629750.1"/>
</dbReference>
<accession>A0A1H1T897</accession>
<dbReference type="Gene3D" id="3.20.20.140">
    <property type="entry name" value="Metal-dependent hydrolases"/>
    <property type="match status" value="1"/>
</dbReference>
<evidence type="ECO:0000259" key="2">
    <source>
        <dbReference type="Pfam" id="PF04909"/>
    </source>
</evidence>
<dbReference type="InterPro" id="IPR032465">
    <property type="entry name" value="ACMSD"/>
</dbReference>
<reference evidence="4" key="1">
    <citation type="submission" date="2016-10" db="EMBL/GenBank/DDBJ databases">
        <authorList>
            <person name="Varghese N."/>
            <person name="Submissions S."/>
        </authorList>
    </citation>
    <scope>NUCLEOTIDE SEQUENCE [LARGE SCALE GENOMIC DNA]</scope>
    <source>
        <strain evidence="4">GAS369</strain>
    </source>
</reference>
<evidence type="ECO:0000313" key="4">
    <source>
        <dbReference type="Proteomes" id="UP000243904"/>
    </source>
</evidence>
<dbReference type="InterPro" id="IPR006680">
    <property type="entry name" value="Amidohydro-rel"/>
</dbReference>
<name>A0A1H1T897_9BRAD</name>
<dbReference type="PANTHER" id="PTHR21240">
    <property type="entry name" value="2-AMINO-3-CARBOXYLMUCONATE-6-SEMIALDEHYDE DECARBOXYLASE"/>
    <property type="match status" value="1"/>
</dbReference>
<keyword evidence="4" id="KW-1185">Reference proteome</keyword>
<dbReference type="Pfam" id="PF04909">
    <property type="entry name" value="Amidohydro_2"/>
    <property type="match status" value="1"/>
</dbReference>
<organism evidence="3 4">
    <name type="scientific">Bradyrhizobium canariense</name>
    <dbReference type="NCBI Taxonomy" id="255045"/>
    <lineage>
        <taxon>Bacteria</taxon>
        <taxon>Pseudomonadati</taxon>
        <taxon>Pseudomonadota</taxon>
        <taxon>Alphaproteobacteria</taxon>
        <taxon>Hyphomicrobiales</taxon>
        <taxon>Nitrobacteraceae</taxon>
        <taxon>Bradyrhizobium</taxon>
    </lineage>
</organism>
<feature type="domain" description="Amidohydrolase-related" evidence="2">
    <location>
        <begin position="57"/>
        <end position="385"/>
    </location>
</feature>
<gene>
    <name evidence="3" type="ORF">SAMN05444158_2445</name>
</gene>
<sequence>MFGLSSGHAFPGCSCCRPLFSGLDAVAGSPRSMTPTNIEALGESRRAGVPKSDGPVIDCHGHYTTEPQELLDWRKRQIAGINDPSQMPSVDSLRISDDQLRASVEGAQLRLQRERGTSVTIFSPRASGMSHHIGDASVSAAWSRVSNDLIYRLTQLYPKNFAGVCQLPQSPGTAPDNCIGELVRCVTELGFVGCNLNPDPTGGYWTEPPLTDRWWYPLYEKMVELDVPAMIHVSAAANRAFHTTGSHYINGDTTAFMQFLMSDLFKDFPTLRFIIPHGGGAIPYHWGRYRGIAQDQKKPPLSELVLKNIFFDTCVYHQPGIDLLTRVIPAENILFASEMLGAVKGIDPETGHNYDDTRRYIEGSTILTPDEKRAVFAGNARRVYSRMATLPFGNP</sequence>
<dbReference type="PANTHER" id="PTHR21240:SF28">
    <property type="entry name" value="ISO-OROTATE DECARBOXYLASE (EUROFUNG)"/>
    <property type="match status" value="1"/>
</dbReference>
<dbReference type="EMBL" id="LT629750">
    <property type="protein sequence ID" value="SDS56485.1"/>
    <property type="molecule type" value="Genomic_DNA"/>
</dbReference>
<evidence type="ECO:0000313" key="3">
    <source>
        <dbReference type="EMBL" id="SDS56485.1"/>
    </source>
</evidence>
<dbReference type="GO" id="GO:0019748">
    <property type="term" value="P:secondary metabolic process"/>
    <property type="evidence" value="ECO:0007669"/>
    <property type="project" value="TreeGrafter"/>
</dbReference>
<dbReference type="InterPro" id="IPR032466">
    <property type="entry name" value="Metal_Hydrolase"/>
</dbReference>
<protein>
    <submittedName>
        <fullName evidence="3">4-oxalomesaconate hydratase</fullName>
    </submittedName>
</protein>
<dbReference type="SUPFAM" id="SSF51556">
    <property type="entry name" value="Metallo-dependent hydrolases"/>
    <property type="match status" value="1"/>
</dbReference>
<evidence type="ECO:0000256" key="1">
    <source>
        <dbReference type="ARBA" id="ARBA00023239"/>
    </source>
</evidence>
<dbReference type="GO" id="GO:0016787">
    <property type="term" value="F:hydrolase activity"/>
    <property type="evidence" value="ECO:0007669"/>
    <property type="project" value="InterPro"/>
</dbReference>
<dbReference type="Proteomes" id="UP000243904">
    <property type="component" value="Chromosome I"/>
</dbReference>